<evidence type="ECO:0000313" key="2">
    <source>
        <dbReference type="EMBL" id="PKI52195.1"/>
    </source>
</evidence>
<feature type="region of interest" description="Disordered" evidence="1">
    <location>
        <begin position="148"/>
        <end position="167"/>
    </location>
</feature>
<evidence type="ECO:0000313" key="3">
    <source>
        <dbReference type="Proteomes" id="UP000233551"/>
    </source>
</evidence>
<feature type="compositionally biased region" description="Basic and acidic residues" evidence="1">
    <location>
        <begin position="172"/>
        <end position="197"/>
    </location>
</feature>
<dbReference type="PANTHER" id="PTHR13348">
    <property type="entry name" value="RIBONUCLEASE P SUBUNIT P29"/>
    <property type="match status" value="1"/>
</dbReference>
<dbReference type="GO" id="GO:0006364">
    <property type="term" value="P:rRNA processing"/>
    <property type="evidence" value="ECO:0007669"/>
    <property type="project" value="TreeGrafter"/>
</dbReference>
<feature type="compositionally biased region" description="Low complexity" evidence="1">
    <location>
        <begin position="148"/>
        <end position="161"/>
    </location>
</feature>
<reference evidence="2 3" key="1">
    <citation type="submission" date="2017-11" db="EMBL/GenBank/DDBJ databases">
        <title>De-novo sequencing of pomegranate (Punica granatum L.) genome.</title>
        <authorList>
            <person name="Akparov Z."/>
            <person name="Amiraslanov A."/>
            <person name="Hajiyeva S."/>
            <person name="Abbasov M."/>
            <person name="Kaur K."/>
            <person name="Hamwieh A."/>
            <person name="Solovyev V."/>
            <person name="Salamov A."/>
            <person name="Braich B."/>
            <person name="Kosarev P."/>
            <person name="Mahmoud A."/>
            <person name="Hajiyev E."/>
            <person name="Babayeva S."/>
            <person name="Izzatullayeva V."/>
            <person name="Mammadov A."/>
            <person name="Mammadov A."/>
            <person name="Sharifova S."/>
            <person name="Ojaghi J."/>
            <person name="Eynullazada K."/>
            <person name="Bayramov B."/>
            <person name="Abdulazimova A."/>
            <person name="Shahmuradov I."/>
        </authorList>
    </citation>
    <scope>NUCLEOTIDE SEQUENCE [LARGE SCALE GENOMIC DNA]</scope>
    <source>
        <strain evidence="3">cv. AG2017</strain>
        <tissue evidence="2">Leaf</tissue>
    </source>
</reference>
<evidence type="ECO:0000256" key="1">
    <source>
        <dbReference type="SAM" id="MobiDB-lite"/>
    </source>
</evidence>
<dbReference type="InterPro" id="IPR016848">
    <property type="entry name" value="RNase_P/MRP_Rpp29-subunit"/>
</dbReference>
<feature type="region of interest" description="Disordered" evidence="1">
    <location>
        <begin position="172"/>
        <end position="212"/>
    </location>
</feature>
<feature type="compositionally biased region" description="Low complexity" evidence="1">
    <location>
        <begin position="114"/>
        <end position="124"/>
    </location>
</feature>
<name>A0A2I0J7I7_PUNGR</name>
<feature type="compositionally biased region" description="Basic and acidic residues" evidence="1">
    <location>
        <begin position="15"/>
        <end position="24"/>
    </location>
</feature>
<dbReference type="GO" id="GO:0001682">
    <property type="term" value="P:tRNA 5'-leader removal"/>
    <property type="evidence" value="ECO:0007669"/>
    <property type="project" value="InterPro"/>
</dbReference>
<dbReference type="GO" id="GO:0000172">
    <property type="term" value="C:ribonuclease MRP complex"/>
    <property type="evidence" value="ECO:0007669"/>
    <property type="project" value="InterPro"/>
</dbReference>
<protein>
    <submittedName>
        <fullName evidence="2">Uncharacterized protein</fullName>
    </submittedName>
</protein>
<dbReference type="GO" id="GO:0030677">
    <property type="term" value="C:ribonuclease P complex"/>
    <property type="evidence" value="ECO:0007669"/>
    <property type="project" value="InterPro"/>
</dbReference>
<comment type="caution">
    <text evidence="2">The sequence shown here is derived from an EMBL/GenBank/DDBJ whole genome shotgun (WGS) entry which is preliminary data.</text>
</comment>
<feature type="region of interest" description="Disordered" evidence="1">
    <location>
        <begin position="1"/>
        <end position="32"/>
    </location>
</feature>
<dbReference type="EMBL" id="PGOL01001962">
    <property type="protein sequence ID" value="PKI52195.1"/>
    <property type="molecule type" value="Genomic_DNA"/>
</dbReference>
<dbReference type="Proteomes" id="UP000233551">
    <property type="component" value="Unassembled WGS sequence"/>
</dbReference>
<feature type="region of interest" description="Disordered" evidence="1">
    <location>
        <begin position="104"/>
        <end position="124"/>
    </location>
</feature>
<keyword evidence="3" id="KW-1185">Reference proteome</keyword>
<gene>
    <name evidence="2" type="ORF">CRG98_027370</name>
</gene>
<dbReference type="GO" id="GO:0033204">
    <property type="term" value="F:ribonuclease P RNA binding"/>
    <property type="evidence" value="ECO:0007669"/>
    <property type="project" value="InterPro"/>
</dbReference>
<accession>A0A2I0J7I7</accession>
<organism evidence="2 3">
    <name type="scientific">Punica granatum</name>
    <name type="common">Pomegranate</name>
    <dbReference type="NCBI Taxonomy" id="22663"/>
    <lineage>
        <taxon>Eukaryota</taxon>
        <taxon>Viridiplantae</taxon>
        <taxon>Streptophyta</taxon>
        <taxon>Embryophyta</taxon>
        <taxon>Tracheophyta</taxon>
        <taxon>Spermatophyta</taxon>
        <taxon>Magnoliopsida</taxon>
        <taxon>eudicotyledons</taxon>
        <taxon>Gunneridae</taxon>
        <taxon>Pentapetalae</taxon>
        <taxon>rosids</taxon>
        <taxon>malvids</taxon>
        <taxon>Myrtales</taxon>
        <taxon>Lythraceae</taxon>
        <taxon>Punica</taxon>
    </lineage>
</organism>
<dbReference type="AlphaFoldDB" id="A0A2I0J7I7"/>
<dbReference type="PANTHER" id="PTHR13348:SF0">
    <property type="entry name" value="RIBONUCLEASE P PROTEIN SUBUNIT P29"/>
    <property type="match status" value="1"/>
</dbReference>
<proteinExistence type="predicted"/>
<sequence length="469" mass="52617">MISSTISMLAKRMGSRSDPHERHSQLQNEARSNLSVVQNLKLDRILGFDRILGEEGIGGNSGGRNVFQLQGRRTVRNNAVYGGPGHYSPDERAAPCLPLRRLPEQQRHRHQRQRPQGQVLASLSASPSPAVSVRLAALSCAAAAPVSCEDSASSSPFPSSQDSRRCALEKAEQLKQQRKKEVGPKRESGREVSKPSEHLTVARGTKSSLVSASKDAQADDLAYVMLSHPVHKNLLEAPTEVSKEKGTRVDRFMHELLQKGDSAKKYMQSFRSKKFNDVILLDNYVKRRSGFVGSRLRALQTHSKRSKVHMSMKEHKKCGTFDLSQDLCQFHHFVPMHEMWKSYMIELFKSRKGDPLDKSLLTADLHGAIIHGTICICIDFLWCQRGIPSSYSKLIAGKSRYLEKNSLEETQACDREVLVAAVQDRRRTYKLDCLTTGFLQVGSTSYECGTSRYHRQQAKKNRICTVLGQ</sequence>
<dbReference type="STRING" id="22663.A0A2I0J7I7"/>